<keyword evidence="5" id="KW-1133">Transmembrane helix</keyword>
<feature type="transmembrane region" description="Helical" evidence="5">
    <location>
        <begin position="175"/>
        <end position="195"/>
    </location>
</feature>
<reference evidence="7 8" key="1">
    <citation type="journal article" date="2011" name="J. Bacteriol.">
        <title>Genome sequence of Salinisphaera shabanensis, a gammaproteobacterium from the harsh, variable environment of the brine-seawater interface of the Shaban Deep in the Red Sea.</title>
        <authorList>
            <person name="Antunes A."/>
            <person name="Alam I."/>
            <person name="Bajic V.B."/>
            <person name="Stingl U."/>
        </authorList>
    </citation>
    <scope>NUCLEOTIDE SEQUENCE [LARGE SCALE GENOMIC DNA]</scope>
    <source>
        <strain evidence="7 8">E1L3A</strain>
    </source>
</reference>
<dbReference type="GO" id="GO:0043709">
    <property type="term" value="P:cell adhesion involved in single-species biofilm formation"/>
    <property type="evidence" value="ECO:0007669"/>
    <property type="project" value="TreeGrafter"/>
</dbReference>
<dbReference type="InterPro" id="IPR029787">
    <property type="entry name" value="Nucleotide_cyclase"/>
</dbReference>
<dbReference type="InterPro" id="IPR050469">
    <property type="entry name" value="Diguanylate_Cyclase"/>
</dbReference>
<evidence type="ECO:0000256" key="2">
    <source>
        <dbReference type="ARBA" id="ARBA00012528"/>
    </source>
</evidence>
<comment type="catalytic activity">
    <reaction evidence="3">
        <text>2 GTP = 3',3'-c-di-GMP + 2 diphosphate</text>
        <dbReference type="Rhea" id="RHEA:24898"/>
        <dbReference type="ChEBI" id="CHEBI:33019"/>
        <dbReference type="ChEBI" id="CHEBI:37565"/>
        <dbReference type="ChEBI" id="CHEBI:58805"/>
        <dbReference type="EC" id="2.7.7.65"/>
    </reaction>
</comment>
<dbReference type="GO" id="GO:1902201">
    <property type="term" value="P:negative regulation of bacterial-type flagellum-dependent cell motility"/>
    <property type="evidence" value="ECO:0007669"/>
    <property type="project" value="TreeGrafter"/>
</dbReference>
<sequence>MKSSTTDLHNPNLVDGMQPNDATKSPPTRLIQRQIDRGFVGLRFLRPLERDFHDYLRHSSRLSRAGLIFFALAGVFSCALIDVRWLDVPYELVGATRFIQVSVMAPMIFLCLFLCLRVPTSAAMELGTALMFVVMSASLLSLRVVYAQAGFQLPLELIGASAVAMLCLSRIRFWIQLALLAFVAAVVFMVEAWFVTIDAAYGRYTTALLFVVAVIAGYSSEYTIRWTWLTGTLLRYTARLDRLTGLLNRHALENALENAHDYAQREKKSYAVAMIDIDAFGAYNNYYGHQHGDIALQKVADALAHHARRPLDFCGRYGGEEFLLLWMDCGPEQAYALAESVREVVEHAHIAHDQSPVGSWVTVSVGLCHVDAEHASAPTSAVLREADRMLYQAKGNGRNRVGYLRFNGEIAPL</sequence>
<feature type="transmembrane region" description="Helical" evidence="5">
    <location>
        <begin position="65"/>
        <end position="86"/>
    </location>
</feature>
<dbReference type="GO" id="GO:0005886">
    <property type="term" value="C:plasma membrane"/>
    <property type="evidence" value="ECO:0007669"/>
    <property type="project" value="TreeGrafter"/>
</dbReference>
<comment type="cofactor">
    <cofactor evidence="1">
        <name>Mg(2+)</name>
        <dbReference type="ChEBI" id="CHEBI:18420"/>
    </cofactor>
</comment>
<dbReference type="eggNOG" id="COG3706">
    <property type="taxonomic scope" value="Bacteria"/>
</dbReference>
<feature type="transmembrane region" description="Helical" evidence="5">
    <location>
        <begin position="98"/>
        <end position="116"/>
    </location>
</feature>
<evidence type="ECO:0000256" key="1">
    <source>
        <dbReference type="ARBA" id="ARBA00001946"/>
    </source>
</evidence>
<reference evidence="7 8" key="2">
    <citation type="journal article" date="2013" name="PLoS ONE">
        <title>INDIGO - INtegrated Data Warehouse of MIcrobial GenOmes with Examples from the Red Sea Extremophiles.</title>
        <authorList>
            <person name="Alam I."/>
            <person name="Antunes A."/>
            <person name="Kamau A.A."/>
            <person name="Ba Alawi W."/>
            <person name="Kalkatawi M."/>
            <person name="Stingl U."/>
            <person name="Bajic V.B."/>
        </authorList>
    </citation>
    <scope>NUCLEOTIDE SEQUENCE [LARGE SCALE GENOMIC DNA]</scope>
    <source>
        <strain evidence="7 8">E1L3A</strain>
    </source>
</reference>
<dbReference type="OrthoDB" id="9812260at2"/>
<evidence type="ECO:0000256" key="3">
    <source>
        <dbReference type="ARBA" id="ARBA00034247"/>
    </source>
</evidence>
<evidence type="ECO:0000256" key="4">
    <source>
        <dbReference type="SAM" id="MobiDB-lite"/>
    </source>
</evidence>
<accession>U2ERP3</accession>
<evidence type="ECO:0000313" key="7">
    <source>
        <dbReference type="EMBL" id="ERJ20410.1"/>
    </source>
</evidence>
<protein>
    <recommendedName>
        <fullName evidence="2">diguanylate cyclase</fullName>
        <ecNumber evidence="2">2.7.7.65</ecNumber>
    </recommendedName>
</protein>
<feature type="region of interest" description="Disordered" evidence="4">
    <location>
        <begin position="1"/>
        <end position="27"/>
    </location>
</feature>
<dbReference type="EMBL" id="AFNV02000003">
    <property type="protein sequence ID" value="ERJ20410.1"/>
    <property type="molecule type" value="Genomic_DNA"/>
</dbReference>
<dbReference type="AlphaFoldDB" id="U2ERP3"/>
<feature type="transmembrane region" description="Helical" evidence="5">
    <location>
        <begin position="128"/>
        <end position="145"/>
    </location>
</feature>
<gene>
    <name evidence="7" type="ORF">SSPSH_000520</name>
</gene>
<keyword evidence="5" id="KW-0472">Membrane</keyword>
<name>U2ERP3_9GAMM</name>
<dbReference type="InterPro" id="IPR000160">
    <property type="entry name" value="GGDEF_dom"/>
</dbReference>
<dbReference type="NCBIfam" id="TIGR00254">
    <property type="entry name" value="GGDEF"/>
    <property type="match status" value="1"/>
</dbReference>
<evidence type="ECO:0000259" key="6">
    <source>
        <dbReference type="PROSITE" id="PS50887"/>
    </source>
</evidence>
<dbReference type="Proteomes" id="UP000006242">
    <property type="component" value="Unassembled WGS sequence"/>
</dbReference>
<evidence type="ECO:0000256" key="5">
    <source>
        <dbReference type="SAM" id="Phobius"/>
    </source>
</evidence>
<dbReference type="SMART" id="SM00267">
    <property type="entry name" value="GGDEF"/>
    <property type="match status" value="1"/>
</dbReference>
<dbReference type="FunFam" id="3.30.70.270:FF:000001">
    <property type="entry name" value="Diguanylate cyclase domain protein"/>
    <property type="match status" value="1"/>
</dbReference>
<dbReference type="PANTHER" id="PTHR45138:SF9">
    <property type="entry name" value="DIGUANYLATE CYCLASE DGCM-RELATED"/>
    <property type="match status" value="1"/>
</dbReference>
<organism evidence="7 8">
    <name type="scientific">Salinisphaera shabanensis E1L3A</name>
    <dbReference type="NCBI Taxonomy" id="1033802"/>
    <lineage>
        <taxon>Bacteria</taxon>
        <taxon>Pseudomonadati</taxon>
        <taxon>Pseudomonadota</taxon>
        <taxon>Gammaproteobacteria</taxon>
        <taxon>Salinisphaerales</taxon>
        <taxon>Salinisphaeraceae</taxon>
        <taxon>Salinisphaera</taxon>
    </lineage>
</organism>
<comment type="caution">
    <text evidence="7">The sequence shown here is derived from an EMBL/GenBank/DDBJ whole genome shotgun (WGS) entry which is preliminary data.</text>
</comment>
<evidence type="ECO:0000313" key="8">
    <source>
        <dbReference type="Proteomes" id="UP000006242"/>
    </source>
</evidence>
<dbReference type="SUPFAM" id="SSF55073">
    <property type="entry name" value="Nucleotide cyclase"/>
    <property type="match status" value="1"/>
</dbReference>
<dbReference type="Gene3D" id="3.30.70.270">
    <property type="match status" value="1"/>
</dbReference>
<dbReference type="RefSeq" id="WP_006914191.1">
    <property type="nucleotide sequence ID" value="NZ_AFNV02000003.1"/>
</dbReference>
<feature type="domain" description="GGDEF" evidence="6">
    <location>
        <begin position="268"/>
        <end position="406"/>
    </location>
</feature>
<keyword evidence="5" id="KW-0812">Transmembrane</keyword>
<keyword evidence="8" id="KW-1185">Reference proteome</keyword>
<feature type="transmembrane region" description="Helical" evidence="5">
    <location>
        <begin position="201"/>
        <end position="219"/>
    </location>
</feature>
<dbReference type="GO" id="GO:0052621">
    <property type="term" value="F:diguanylate cyclase activity"/>
    <property type="evidence" value="ECO:0007669"/>
    <property type="project" value="UniProtKB-EC"/>
</dbReference>
<dbReference type="CDD" id="cd01949">
    <property type="entry name" value="GGDEF"/>
    <property type="match status" value="1"/>
</dbReference>
<dbReference type="InterPro" id="IPR043128">
    <property type="entry name" value="Rev_trsase/Diguanyl_cyclase"/>
</dbReference>
<dbReference type="Pfam" id="PF00990">
    <property type="entry name" value="GGDEF"/>
    <property type="match status" value="1"/>
</dbReference>
<dbReference type="EC" id="2.7.7.65" evidence="2"/>
<dbReference type="PANTHER" id="PTHR45138">
    <property type="entry name" value="REGULATORY COMPONENTS OF SENSORY TRANSDUCTION SYSTEM"/>
    <property type="match status" value="1"/>
</dbReference>
<dbReference type="STRING" id="1033802.SSPSH_000520"/>
<proteinExistence type="predicted"/>
<dbReference type="PROSITE" id="PS50887">
    <property type="entry name" value="GGDEF"/>
    <property type="match status" value="1"/>
</dbReference>